<organism evidence="14 15">
    <name type="scientific">Sphagnurus paluster</name>
    <dbReference type="NCBI Taxonomy" id="117069"/>
    <lineage>
        <taxon>Eukaryota</taxon>
        <taxon>Fungi</taxon>
        <taxon>Dikarya</taxon>
        <taxon>Basidiomycota</taxon>
        <taxon>Agaricomycotina</taxon>
        <taxon>Agaricomycetes</taxon>
        <taxon>Agaricomycetidae</taxon>
        <taxon>Agaricales</taxon>
        <taxon>Tricholomatineae</taxon>
        <taxon>Lyophyllaceae</taxon>
        <taxon>Sphagnurus</taxon>
    </lineage>
</organism>
<dbReference type="Gene3D" id="2.60.40.2970">
    <property type="match status" value="1"/>
</dbReference>
<comment type="cofactor">
    <cofactor evidence="13">
        <name>Zn(2+)</name>
        <dbReference type="ChEBI" id="CHEBI:29105"/>
    </cofactor>
    <text evidence="13">Binds 1 zinc ion per subunit.</text>
</comment>
<comment type="caution">
    <text evidence="14">The sequence shown here is derived from an EMBL/GenBank/DDBJ whole genome shotgun (WGS) entry which is preliminary data.</text>
</comment>
<dbReference type="GO" id="GO:0004222">
    <property type="term" value="F:metalloendopeptidase activity"/>
    <property type="evidence" value="ECO:0007669"/>
    <property type="project" value="InterPro"/>
</dbReference>
<evidence type="ECO:0000313" key="14">
    <source>
        <dbReference type="EMBL" id="KAG5635500.1"/>
    </source>
</evidence>
<evidence type="ECO:0000256" key="7">
    <source>
        <dbReference type="ARBA" id="ARBA00022729"/>
    </source>
</evidence>
<keyword evidence="8" id="KW-0378">Hydrolase</keyword>
<dbReference type="Pfam" id="PF02102">
    <property type="entry name" value="Peptidase_M35"/>
    <property type="match status" value="2"/>
</dbReference>
<evidence type="ECO:0000256" key="8">
    <source>
        <dbReference type="ARBA" id="ARBA00022801"/>
    </source>
</evidence>
<dbReference type="GO" id="GO:0006508">
    <property type="term" value="P:proteolysis"/>
    <property type="evidence" value="ECO:0007669"/>
    <property type="project" value="UniProtKB-KW"/>
</dbReference>
<keyword evidence="4" id="KW-0645">Protease</keyword>
<dbReference type="InterPro" id="IPR001384">
    <property type="entry name" value="Peptidase_M35"/>
</dbReference>
<gene>
    <name evidence="14" type="ORF">H0H81_011035</name>
</gene>
<dbReference type="EC" id="3.4.24.39" evidence="3"/>
<comment type="catalytic activity">
    <reaction evidence="1">
        <text>Preferential cleavage of bonds with hydrophobic residues in P1'. Also 3-Asn-|-Gln-4 and 8-Gly-|-Ser-9 bonds in insulin B chain.</text>
        <dbReference type="EC" id="3.4.24.39"/>
    </reaction>
</comment>
<keyword evidence="6 13" id="KW-0479">Metal-binding</keyword>
<keyword evidence="7" id="KW-0732">Signal</keyword>
<dbReference type="PANTHER" id="PTHR37016">
    <property type="match status" value="1"/>
</dbReference>
<dbReference type="AlphaFoldDB" id="A0A9P7FUE5"/>
<dbReference type="InterPro" id="IPR024079">
    <property type="entry name" value="MetalloPept_cat_dom_sf"/>
</dbReference>
<proteinExistence type="inferred from homology"/>
<dbReference type="Proteomes" id="UP000717328">
    <property type="component" value="Unassembled WGS sequence"/>
</dbReference>
<evidence type="ECO:0000256" key="13">
    <source>
        <dbReference type="PIRSR" id="PIRSR601384-2"/>
    </source>
</evidence>
<dbReference type="CDD" id="cd11008">
    <property type="entry name" value="M35_deuterolysin_like"/>
    <property type="match status" value="1"/>
</dbReference>
<comment type="similarity">
    <text evidence="2">Belongs to the peptidase M35 family.</text>
</comment>
<evidence type="ECO:0000256" key="12">
    <source>
        <dbReference type="PIRSR" id="PIRSR601384-1"/>
    </source>
</evidence>
<keyword evidence="15" id="KW-1185">Reference proteome</keyword>
<evidence type="ECO:0000256" key="1">
    <source>
        <dbReference type="ARBA" id="ARBA00001187"/>
    </source>
</evidence>
<dbReference type="PANTHER" id="PTHR37016:SF3">
    <property type="entry name" value="NEUTRAL PROTEASE 2-RELATED"/>
    <property type="match status" value="1"/>
</dbReference>
<dbReference type="GO" id="GO:0046872">
    <property type="term" value="F:metal ion binding"/>
    <property type="evidence" value="ECO:0007669"/>
    <property type="project" value="UniProtKB-KW"/>
</dbReference>
<dbReference type="InterPro" id="IPR050414">
    <property type="entry name" value="Fungal_M35_metalloproteases"/>
</dbReference>
<dbReference type="Gene3D" id="3.40.390.10">
    <property type="entry name" value="Collagenase (Catalytic Domain)"/>
    <property type="match status" value="1"/>
</dbReference>
<evidence type="ECO:0000256" key="9">
    <source>
        <dbReference type="ARBA" id="ARBA00022833"/>
    </source>
</evidence>
<evidence type="ECO:0000256" key="10">
    <source>
        <dbReference type="ARBA" id="ARBA00023049"/>
    </source>
</evidence>
<feature type="binding site" evidence="13">
    <location>
        <position position="278"/>
    </location>
    <ligand>
        <name>Zn(2+)</name>
        <dbReference type="ChEBI" id="CHEBI:29105"/>
        <note>catalytic</note>
    </ligand>
</feature>
<reference evidence="14" key="2">
    <citation type="submission" date="2021-10" db="EMBL/GenBank/DDBJ databases">
        <title>Phylogenomics reveals ancestral predisposition of the termite-cultivated fungus Termitomyces towards a domesticated lifestyle.</title>
        <authorList>
            <person name="Auxier B."/>
            <person name="Grum-Grzhimaylo A."/>
            <person name="Cardenas M.E."/>
            <person name="Lodge J.D."/>
            <person name="Laessoe T."/>
            <person name="Pedersen O."/>
            <person name="Smith M.E."/>
            <person name="Kuyper T.W."/>
            <person name="Franco-Molano E.A."/>
            <person name="Baroni T.J."/>
            <person name="Aanen D.K."/>
        </authorList>
    </citation>
    <scope>NUCLEOTIDE SEQUENCE</scope>
    <source>
        <strain evidence="14">D49</strain>
    </source>
</reference>
<keyword evidence="5" id="KW-0165">Cleavage on pair of basic residues</keyword>
<protein>
    <recommendedName>
        <fullName evidence="3">deuterolysin</fullName>
        <ecNumber evidence="3">3.4.24.39</ecNumber>
    </recommendedName>
</protein>
<evidence type="ECO:0000256" key="11">
    <source>
        <dbReference type="ARBA" id="ARBA00023145"/>
    </source>
</evidence>
<keyword evidence="10" id="KW-0482">Metalloprotease</keyword>
<keyword evidence="9 13" id="KW-0862">Zinc</keyword>
<evidence type="ECO:0000256" key="6">
    <source>
        <dbReference type="ARBA" id="ARBA00022723"/>
    </source>
</evidence>
<keyword evidence="11" id="KW-0865">Zymogen</keyword>
<dbReference type="EMBL" id="JABCKI010006077">
    <property type="protein sequence ID" value="KAG5635500.1"/>
    <property type="molecule type" value="Genomic_DNA"/>
</dbReference>
<feature type="binding site" evidence="13">
    <location>
        <position position="271"/>
    </location>
    <ligand>
        <name>Zn(2+)</name>
        <dbReference type="ChEBI" id="CHEBI:29105"/>
        <note>catalytic</note>
    </ligand>
</feature>
<reference evidence="14" key="1">
    <citation type="submission" date="2021-02" db="EMBL/GenBank/DDBJ databases">
        <authorList>
            <person name="Nieuwenhuis M."/>
            <person name="Van De Peppel L.J.J."/>
        </authorList>
    </citation>
    <scope>NUCLEOTIDE SEQUENCE</scope>
    <source>
        <strain evidence="14">D49</strain>
    </source>
</reference>
<dbReference type="OrthoDB" id="412874at2759"/>
<evidence type="ECO:0000256" key="5">
    <source>
        <dbReference type="ARBA" id="ARBA00022685"/>
    </source>
</evidence>
<evidence type="ECO:0000313" key="15">
    <source>
        <dbReference type="Proteomes" id="UP000717328"/>
    </source>
</evidence>
<name>A0A9P7FUE5_9AGAR</name>
<dbReference type="SUPFAM" id="SSF55486">
    <property type="entry name" value="Metalloproteases ('zincins'), catalytic domain"/>
    <property type="match status" value="1"/>
</dbReference>
<feature type="active site" evidence="12">
    <location>
        <position position="268"/>
    </location>
</feature>
<evidence type="ECO:0000256" key="2">
    <source>
        <dbReference type="ARBA" id="ARBA00010279"/>
    </source>
</evidence>
<sequence length="315" mass="33886">MAGPHKRFAGLAVNLSGPGATVTSIDALKFTAIVTNYGAEPVKILKYGTILDDKLPTRSFAVEKDGTTVPFRGVKLSVSLDDVDDSAFTIIPAGESVTVRHDVTSLYDFASVGTGNFSFQPVTNFQILGTNETFKTVKQFNKIAIEAESMVVQVTKDISKRELPQVNKRAVDICTAPEQKAFIDDSYIEGKSLAAYGASYINANGANELYKAYWGNTTTSRVLSVFNAVANENSSSRTIFFQEVPTIGVCSRTTVAARNIRGGTTLHELTHALSGTSDVSYGCAANQALSDSDKFINADNYNCFATQVYANTRCG</sequence>
<feature type="binding site" evidence="13">
    <location>
        <position position="267"/>
    </location>
    <ligand>
        <name>Zn(2+)</name>
        <dbReference type="ChEBI" id="CHEBI:29105"/>
        <note>catalytic</note>
    </ligand>
</feature>
<evidence type="ECO:0000256" key="3">
    <source>
        <dbReference type="ARBA" id="ARBA00012431"/>
    </source>
</evidence>
<accession>A0A9P7FUE5</accession>
<evidence type="ECO:0000256" key="4">
    <source>
        <dbReference type="ARBA" id="ARBA00022670"/>
    </source>
</evidence>